<keyword evidence="2" id="KW-1185">Reference proteome</keyword>
<comment type="caution">
    <text evidence="1">The sequence shown here is derived from an EMBL/GenBank/DDBJ whole genome shotgun (WGS) entry which is preliminary data.</text>
</comment>
<dbReference type="RefSeq" id="WP_122111014.1">
    <property type="nucleotide sequence ID" value="NZ_QOKZ01000001.1"/>
</dbReference>
<evidence type="ECO:0000313" key="1">
    <source>
        <dbReference type="EMBL" id="RMC37932.1"/>
    </source>
</evidence>
<proteinExistence type="predicted"/>
<reference evidence="1 2" key="1">
    <citation type="submission" date="2018-07" db="EMBL/GenBank/DDBJ databases">
        <authorList>
            <person name="Zhang Y."/>
            <person name="Wang L."/>
            <person name="Ma S."/>
        </authorList>
    </citation>
    <scope>NUCLEOTIDE SEQUENCE [LARGE SCALE GENOMIC DNA]</scope>
    <source>
        <strain evidence="1 2">4-2</strain>
    </source>
</reference>
<evidence type="ECO:0000313" key="2">
    <source>
        <dbReference type="Proteomes" id="UP000273516"/>
    </source>
</evidence>
<gene>
    <name evidence="1" type="ORF">C9E81_04190</name>
</gene>
<dbReference type="Gene3D" id="3.40.50.1820">
    <property type="entry name" value="alpha/beta hydrolase"/>
    <property type="match status" value="1"/>
</dbReference>
<dbReference type="InterPro" id="IPR010662">
    <property type="entry name" value="RBBP9/YdeN"/>
</dbReference>
<protein>
    <submittedName>
        <fullName evidence="1">Serine hydrolase family protein</fullName>
    </submittedName>
</protein>
<dbReference type="AlphaFoldDB" id="A0A3M0MJJ2"/>
<dbReference type="Pfam" id="PF06821">
    <property type="entry name" value="Ser_hydrolase"/>
    <property type="match status" value="1"/>
</dbReference>
<name>A0A3M0MJJ2_9RHOB</name>
<dbReference type="OrthoDB" id="9804993at2"/>
<keyword evidence="1" id="KW-0378">Hydrolase</keyword>
<dbReference type="Proteomes" id="UP000273516">
    <property type="component" value="Unassembled WGS sequence"/>
</dbReference>
<dbReference type="InterPro" id="IPR029058">
    <property type="entry name" value="AB_hydrolase_fold"/>
</dbReference>
<accession>A0A3M0MJJ2</accession>
<dbReference type="GO" id="GO:0016787">
    <property type="term" value="F:hydrolase activity"/>
    <property type="evidence" value="ECO:0007669"/>
    <property type="project" value="UniProtKB-KW"/>
</dbReference>
<sequence length="196" mass="21206">MIRTLLIPGLDGSPAPHWQQWWAAIDPTAKIVEQHSWSKPRPEAWLTEIAAATLLHPGSVLVGHSLGAIAVVRLLASWPQVKIAGAMLVAPAEPSKCSRIASFGPIPERSLNARVVVAASRNDPWMEQDQARRLADRWEADFIDMGDAGHINIASGHGPWPAGKALRDLLWPRNGSAARPGIRRTGSGLCKLKAHS</sequence>
<dbReference type="SUPFAM" id="SSF53474">
    <property type="entry name" value="alpha/beta-Hydrolases"/>
    <property type="match status" value="1"/>
</dbReference>
<dbReference type="EMBL" id="QOKZ01000001">
    <property type="protein sequence ID" value="RMC37932.1"/>
    <property type="molecule type" value="Genomic_DNA"/>
</dbReference>
<organism evidence="1 2">
    <name type="scientific">Paracoccus alkanivorans</name>
    <dbReference type="NCBI Taxonomy" id="2116655"/>
    <lineage>
        <taxon>Bacteria</taxon>
        <taxon>Pseudomonadati</taxon>
        <taxon>Pseudomonadota</taxon>
        <taxon>Alphaproteobacteria</taxon>
        <taxon>Rhodobacterales</taxon>
        <taxon>Paracoccaceae</taxon>
        <taxon>Paracoccus</taxon>
    </lineage>
</organism>